<dbReference type="eggNOG" id="ENOG502THEW">
    <property type="taxonomic scope" value="Eukaryota"/>
</dbReference>
<dbReference type="PeptideAtlas" id="Q9NLC7"/>
<protein>
    <submittedName>
        <fullName evidence="2">Uncharacterized protein</fullName>
    </submittedName>
</protein>
<proteinExistence type="evidence at protein level"/>
<dbReference type="RefSeq" id="NP_493044.1">
    <property type="nucleotide sequence ID" value="NM_060643.3"/>
</dbReference>
<reference evidence="2 3" key="1">
    <citation type="journal article" date="1998" name="Science">
        <title>Genome sequence of the nematode C. elegans: a platform for investigating biology.</title>
        <authorList>
            <consortium name="The C. elegans sequencing consortium"/>
            <person name="Sulson J.E."/>
            <person name="Waterston R."/>
        </authorList>
    </citation>
    <scope>NUCLEOTIDE SEQUENCE [LARGE SCALE GENOMIC DNA]</scope>
    <source>
        <strain evidence="2 3">Bristol N2</strain>
    </source>
</reference>
<dbReference type="InParanoid" id="Q9NLC7"/>
<dbReference type="GeneID" id="173082"/>
<evidence type="ECO:0000256" key="1">
    <source>
        <dbReference type="SAM" id="MobiDB-lite"/>
    </source>
</evidence>
<dbReference type="PaxDb" id="6239-F58D5.7"/>
<dbReference type="WormBase" id="F58D5.7">
    <property type="protein sequence ID" value="CE25024"/>
    <property type="gene ID" value="WBGene00010246"/>
</dbReference>
<dbReference type="FunCoup" id="Q9NLC7">
    <property type="interactions" value="2"/>
</dbReference>
<gene>
    <name evidence="2" type="ORF">CELE_F58D5.7</name>
    <name evidence="2 4" type="ORF">F58D5.7</name>
</gene>
<sequence length="258" mass="28763">MDVKHNPKKEVIERSLNATEKAIESIREGDLVRRHTVLELRDMQISMSEDFDQIRGMMHELDHQIDKERAENSKWMNRKMEKAKATADQALASTLMVKDVQLLEKKVNILKDSVIQVNKAFYKYEKDVDMKDLMDQVTDMVHRTEKKEQDALEPHATDEQAIEKAFRGAIEGLYGLKSSNPKVMEEAKLLAGEMRVFRDAAANKNFHSMISKVAPGKSGVSLDSSSSESSFSTSASSSLAKPNGKSSSSAASSISGSH</sequence>
<dbReference type="OMA" id="IQMNKSY"/>
<dbReference type="EMBL" id="BX284601">
    <property type="protein sequence ID" value="CAB70242.1"/>
    <property type="molecule type" value="Genomic_DNA"/>
</dbReference>
<dbReference type="CTD" id="173082"/>
<organism evidence="2 3">
    <name type="scientific">Caenorhabditis elegans</name>
    <dbReference type="NCBI Taxonomy" id="6239"/>
    <lineage>
        <taxon>Eukaryota</taxon>
        <taxon>Metazoa</taxon>
        <taxon>Ecdysozoa</taxon>
        <taxon>Nematoda</taxon>
        <taxon>Chromadorea</taxon>
        <taxon>Rhabditida</taxon>
        <taxon>Rhabditina</taxon>
        <taxon>Rhabditomorpha</taxon>
        <taxon>Rhabditoidea</taxon>
        <taxon>Rhabditidae</taxon>
        <taxon>Peloderinae</taxon>
        <taxon>Caenorhabditis</taxon>
    </lineage>
</organism>
<dbReference type="SMR" id="Q9NLC7"/>
<evidence type="ECO:0000313" key="3">
    <source>
        <dbReference type="Proteomes" id="UP000001940"/>
    </source>
</evidence>
<feature type="compositionally biased region" description="Low complexity" evidence="1">
    <location>
        <begin position="218"/>
        <end position="238"/>
    </location>
</feature>
<dbReference type="OrthoDB" id="5818622at2759"/>
<accession>Q9NLC7</accession>
<dbReference type="PhylomeDB" id="Q9NLC7"/>
<dbReference type="AGR" id="WB:WBGene00010246"/>
<keyword evidence="3" id="KW-1185">Reference proteome</keyword>
<dbReference type="AlphaFoldDB" id="Q9NLC7"/>
<dbReference type="KEGG" id="cel:CELE_F58D5.7"/>
<keyword evidence="5" id="KW-1267">Proteomics identification</keyword>
<name>Q9NLC7_CAEEL</name>
<feature type="compositionally biased region" description="Low complexity" evidence="1">
    <location>
        <begin position="246"/>
        <end position="258"/>
    </location>
</feature>
<dbReference type="UCSC" id="F58D5.7">
    <property type="organism name" value="c. elegans"/>
</dbReference>
<evidence type="ECO:0007829" key="5">
    <source>
        <dbReference type="PeptideAtlas" id="Q9NLC7"/>
    </source>
</evidence>
<evidence type="ECO:0000313" key="4">
    <source>
        <dbReference type="WormBase" id="F58D5.7"/>
    </source>
</evidence>
<feature type="region of interest" description="Disordered" evidence="1">
    <location>
        <begin position="214"/>
        <end position="258"/>
    </location>
</feature>
<evidence type="ECO:0000313" key="2">
    <source>
        <dbReference type="EMBL" id="CAB70242.1"/>
    </source>
</evidence>
<dbReference type="Bgee" id="WBGene00010246">
    <property type="expression patterns" value="Expressed in embryo and 2 other cell types or tissues"/>
</dbReference>
<dbReference type="HOGENOM" id="CLU_1074546_0_0_1"/>
<dbReference type="STRING" id="6239.F58D5.7.1"/>
<dbReference type="Proteomes" id="UP000001940">
    <property type="component" value="Chromosome I"/>
</dbReference>